<dbReference type="PANTHER" id="PTHR21666">
    <property type="entry name" value="PEPTIDASE-RELATED"/>
    <property type="match status" value="1"/>
</dbReference>
<dbReference type="EMBL" id="JBHMFA010000006">
    <property type="protein sequence ID" value="MFB9105463.1"/>
    <property type="molecule type" value="Genomic_DNA"/>
</dbReference>
<dbReference type="Pfam" id="PF01551">
    <property type="entry name" value="Peptidase_M23"/>
    <property type="match status" value="2"/>
</dbReference>
<dbReference type="EC" id="3.4.24.-" evidence="3"/>
<feature type="chain" id="PRO_5046161965" evidence="1">
    <location>
        <begin position="21"/>
        <end position="561"/>
    </location>
</feature>
<reference evidence="3 4" key="1">
    <citation type="submission" date="2024-09" db="EMBL/GenBank/DDBJ databases">
        <authorList>
            <person name="Sun Q."/>
            <person name="Mori K."/>
        </authorList>
    </citation>
    <scope>NUCLEOTIDE SEQUENCE [LARGE SCALE GENOMIC DNA]</scope>
    <source>
        <strain evidence="3 4">CECT 8300</strain>
    </source>
</reference>
<organism evidence="3 4">
    <name type="scientific">Algibacter miyuki</name>
    <dbReference type="NCBI Taxonomy" id="1306933"/>
    <lineage>
        <taxon>Bacteria</taxon>
        <taxon>Pseudomonadati</taxon>
        <taxon>Bacteroidota</taxon>
        <taxon>Flavobacteriia</taxon>
        <taxon>Flavobacteriales</taxon>
        <taxon>Flavobacteriaceae</taxon>
        <taxon>Algibacter</taxon>
    </lineage>
</organism>
<evidence type="ECO:0000313" key="3">
    <source>
        <dbReference type="EMBL" id="MFB9105463.1"/>
    </source>
</evidence>
<accession>A0ABV5H0Z0</accession>
<dbReference type="InterPro" id="IPR016047">
    <property type="entry name" value="M23ase_b-sheet_dom"/>
</dbReference>
<sequence length="561" mass="63875">MRFILSLLLLCSLFSNSQNNYPQDYFGNPLDVTLVLAGTFAELRSNHFHSGLDIKTKQRIGLKVLASASGFVSRIKISNFGYGKALYITHPNGYTTVYAHLSKLSPEIEAYIKAKQYEEESYEIELFPTPEELLVTKGELVAYSGNTGSSGGPHLHFEIRNKEEHPINPMLFGLDVLDTKAPVIQALYAYPLDENSFINKKNTKQKIRLVPLKNGDFVTEKIEAIGNIGFGIKTIDRQDLAGNSNGVYNIQTIENGNRNFEIDFRKFSFDETRHINTLIDYEHYKTKKERVQLLFRKDNPLSLLKSVSNDGVLTIKDSTNSVYKIRVSDFKSNSSWITVNIKGTQSTAAEPVPAKITPYFIKANETTNLKEGKVSVDFYRDTFYSDLYLDFEVKNDTLFLDEDVTPTQKNFNITFDVSHYNDADKNKLYIARLIGYKNYPVYSTTRRDGDFLSTSTKTLGKYALATDTIPPTIKASNFKDNQWLSNFRYLKVKITDVGSGISNFRGTINGKWILMEYEYKNNTLTYDFNDNDLTDTNNKLKVIVTDNVGNNTTFEALFHRK</sequence>
<dbReference type="InterPro" id="IPR011055">
    <property type="entry name" value="Dup_hybrid_motif"/>
</dbReference>
<keyword evidence="3" id="KW-0378">Hydrolase</keyword>
<keyword evidence="1" id="KW-0732">Signal</keyword>
<evidence type="ECO:0000256" key="1">
    <source>
        <dbReference type="SAM" id="SignalP"/>
    </source>
</evidence>
<comment type="caution">
    <text evidence="3">The sequence shown here is derived from an EMBL/GenBank/DDBJ whole genome shotgun (WGS) entry which is preliminary data.</text>
</comment>
<dbReference type="RefSeq" id="WP_290268149.1">
    <property type="nucleotide sequence ID" value="NZ_JAUFQP010000001.1"/>
</dbReference>
<dbReference type="Gene3D" id="2.70.70.10">
    <property type="entry name" value="Glucose Permease (Domain IIA)"/>
    <property type="match status" value="1"/>
</dbReference>
<protein>
    <submittedName>
        <fullName evidence="3">M23 family metallopeptidase</fullName>
        <ecNumber evidence="3">3.4.24.-</ecNumber>
    </submittedName>
</protein>
<name>A0ABV5H0Z0_9FLAO</name>
<evidence type="ECO:0000259" key="2">
    <source>
        <dbReference type="Pfam" id="PF01551"/>
    </source>
</evidence>
<dbReference type="InterPro" id="IPR050570">
    <property type="entry name" value="Cell_wall_metabolism_enzyme"/>
</dbReference>
<evidence type="ECO:0000313" key="4">
    <source>
        <dbReference type="Proteomes" id="UP001589590"/>
    </source>
</evidence>
<keyword evidence="4" id="KW-1185">Reference proteome</keyword>
<dbReference type="GO" id="GO:0016787">
    <property type="term" value="F:hydrolase activity"/>
    <property type="evidence" value="ECO:0007669"/>
    <property type="project" value="UniProtKB-KW"/>
</dbReference>
<feature type="signal peptide" evidence="1">
    <location>
        <begin position="1"/>
        <end position="20"/>
    </location>
</feature>
<dbReference type="CDD" id="cd12797">
    <property type="entry name" value="M23_peptidase"/>
    <property type="match status" value="1"/>
</dbReference>
<gene>
    <name evidence="3" type="ORF">ACFFU1_11170</name>
</gene>
<feature type="domain" description="M23ase beta-sheet core" evidence="2">
    <location>
        <begin position="135"/>
        <end position="169"/>
    </location>
</feature>
<proteinExistence type="predicted"/>
<dbReference type="PANTHER" id="PTHR21666:SF270">
    <property type="entry name" value="MUREIN HYDROLASE ACTIVATOR ENVC"/>
    <property type="match status" value="1"/>
</dbReference>
<dbReference type="Proteomes" id="UP001589590">
    <property type="component" value="Unassembled WGS sequence"/>
</dbReference>
<dbReference type="SUPFAM" id="SSF51261">
    <property type="entry name" value="Duplicated hybrid motif"/>
    <property type="match status" value="1"/>
</dbReference>
<feature type="domain" description="M23ase beta-sheet core" evidence="2">
    <location>
        <begin position="48"/>
        <end position="116"/>
    </location>
</feature>